<feature type="compositionally biased region" description="Basic and acidic residues" evidence="2">
    <location>
        <begin position="301"/>
        <end position="314"/>
    </location>
</feature>
<accession>A0A2N9GPE0</accession>
<evidence type="ECO:0000256" key="2">
    <source>
        <dbReference type="SAM" id="MobiDB-lite"/>
    </source>
</evidence>
<feature type="region of interest" description="Disordered" evidence="2">
    <location>
        <begin position="135"/>
        <end position="165"/>
    </location>
</feature>
<dbReference type="PANTHER" id="PTHR37261:SF1">
    <property type="entry name" value="40S RIBOSOMAL PROTEIN S27"/>
    <property type="match status" value="1"/>
</dbReference>
<sequence>MESENTNTTTTATTTALWSSSTNWTIAGGSLVNSVTFESYLSTIIDDEEEEEENSIANSTTHNKSPLILRPPAPDSSPCEIKICFTQKHEVRQVYVRSTARVYEIYYESGPQNGNEYLCTVRCGVAARDEEVLTTDTEDVSAKLDGPSKGVGEEDTKNGSNLTTNEDGWVEVKAPSSPAKVHNHPFPLWPAVGSKIPFPTEGADCRALIPHDMEHATDELEDKQELHEATAEINDASPCISLTLRLLSLQSQGCVYVDEVYVFADPVDSADSENQEGRMENSAGSSLMAMLVPTILQLSKTSERTTDTREKQKFPESGSRTTDPTNFATKILQEGKSNLTDHQEVKLQEVNGANAGPAQLQNPPQVPGSENKPDNLPYTHLERAMDQLVSRVARIEDLCLRFEENMLKPINSIEARLQRVEQQLEVLTKKSENSELPSCSRICAPEFNSNESDSNSFYNGGGDSLNCGSFVSDKNGFSSDAISIPSNDTQVLPSLVVTAPEFSNGDDEEENFASESVTHPLKDKPRQALSIDDALASALAGFVSSTSIHPPKYTQTLAVKAPEFSNDEDGNDDKNDSPRVQCEIPVDHSVSYYETDETECRKESTSSGTCLEAEGNVTSSLNDDYSEKTAEGADNKCWHCDGGEGDSKATGIDTIVAPAEHDVARTDSYQIVEEDGNEEVSNEIGDVSVPDNTDIPNCVLQSQTENVSDTTQEGSVDSSEFAAATEIKKSGSDILQKALEYSCASVLDFKIPVLDVKFASQENSYTPLEALLVEMQESNVERPCIKDTGDDSTIGEQCDLILVEDGESSASAINDHISLDTNYCNLMDVTLITEGESLQDYRTCCSHETFPASLI</sequence>
<feature type="compositionally biased region" description="Polar residues" evidence="2">
    <location>
        <begin position="55"/>
        <end position="64"/>
    </location>
</feature>
<name>A0A2N9GPE0_FAGSY</name>
<feature type="region of interest" description="Disordered" evidence="2">
    <location>
        <begin position="48"/>
        <end position="73"/>
    </location>
</feature>
<organism evidence="3">
    <name type="scientific">Fagus sylvatica</name>
    <name type="common">Beechnut</name>
    <dbReference type="NCBI Taxonomy" id="28930"/>
    <lineage>
        <taxon>Eukaryota</taxon>
        <taxon>Viridiplantae</taxon>
        <taxon>Streptophyta</taxon>
        <taxon>Embryophyta</taxon>
        <taxon>Tracheophyta</taxon>
        <taxon>Spermatophyta</taxon>
        <taxon>Magnoliopsida</taxon>
        <taxon>eudicotyledons</taxon>
        <taxon>Gunneridae</taxon>
        <taxon>Pentapetalae</taxon>
        <taxon>rosids</taxon>
        <taxon>fabids</taxon>
        <taxon>Fagales</taxon>
        <taxon>Fagaceae</taxon>
        <taxon>Fagus</taxon>
    </lineage>
</organism>
<dbReference type="AlphaFoldDB" id="A0A2N9GPE0"/>
<dbReference type="EMBL" id="OIVN01002178">
    <property type="protein sequence ID" value="SPD01260.1"/>
    <property type="molecule type" value="Genomic_DNA"/>
</dbReference>
<dbReference type="PANTHER" id="PTHR37261">
    <property type="entry name" value="40S RIBOSOMAL PROTEIN S27"/>
    <property type="match status" value="1"/>
</dbReference>
<feature type="region of interest" description="Disordered" evidence="2">
    <location>
        <begin position="298"/>
        <end position="326"/>
    </location>
</feature>
<proteinExistence type="predicted"/>
<keyword evidence="1" id="KW-0175">Coiled coil</keyword>
<reference evidence="3" key="1">
    <citation type="submission" date="2018-02" db="EMBL/GenBank/DDBJ databases">
        <authorList>
            <person name="Cohen D.B."/>
            <person name="Kent A.D."/>
        </authorList>
    </citation>
    <scope>NUCLEOTIDE SEQUENCE</scope>
</reference>
<feature type="coiled-coil region" evidence="1">
    <location>
        <begin position="378"/>
        <end position="430"/>
    </location>
</feature>
<protein>
    <submittedName>
        <fullName evidence="3">Uncharacterized protein</fullName>
    </submittedName>
</protein>
<gene>
    <name evidence="3" type="ORF">FSB_LOCUS29142</name>
</gene>
<evidence type="ECO:0000313" key="3">
    <source>
        <dbReference type="EMBL" id="SPD01260.1"/>
    </source>
</evidence>
<evidence type="ECO:0000256" key="1">
    <source>
        <dbReference type="SAM" id="Coils"/>
    </source>
</evidence>
<feature type="region of interest" description="Disordered" evidence="2">
    <location>
        <begin position="501"/>
        <end position="523"/>
    </location>
</feature>
<feature type="region of interest" description="Disordered" evidence="2">
    <location>
        <begin position="353"/>
        <end position="377"/>
    </location>
</feature>